<evidence type="ECO:0000259" key="3">
    <source>
        <dbReference type="Pfam" id="PF00775"/>
    </source>
</evidence>
<name>A0A238JRZ8_9RHOB</name>
<sequence length="267" mass="28207">MTRVTTDVSRRTLLKSLAAAPVAALGIAPAWAQSAASAAGLVTPNVCMVMPEVTEGPYYLDPGLIRADITEGKTGIPLKLTMQVVDAQCAPFAGARVDIWHCDAEGNYSGYSGQGSDSVNDTQGETFLRGTQFTGDGGLVTFDTIYPGWYRGRTTHIHYKVFLDETTVLTSQIFFPDALSQYLFDTVAPYNARSGARDTVNSNDWIAAQAGDGAFAAIREQANKYTAALVVGVNPDAVSATGMRNRGPAGGATPRGSSDTRSLIPGQ</sequence>
<dbReference type="GO" id="GO:0008199">
    <property type="term" value="F:ferric iron binding"/>
    <property type="evidence" value="ECO:0007669"/>
    <property type="project" value="InterPro"/>
</dbReference>
<dbReference type="InterPro" id="IPR006311">
    <property type="entry name" value="TAT_signal"/>
</dbReference>
<feature type="domain" description="Intradiol ring-cleavage dioxygenases" evidence="3">
    <location>
        <begin position="63"/>
        <end position="178"/>
    </location>
</feature>
<keyword evidence="4" id="KW-0560">Oxidoreductase</keyword>
<dbReference type="GO" id="GO:0018576">
    <property type="term" value="F:catechol 1,2-dioxygenase activity"/>
    <property type="evidence" value="ECO:0007669"/>
    <property type="project" value="UniProtKB-EC"/>
</dbReference>
<dbReference type="AlphaFoldDB" id="A0A238JRZ8"/>
<dbReference type="PANTHER" id="PTHR34315">
    <property type="match status" value="1"/>
</dbReference>
<gene>
    <name evidence="4" type="primary">catA</name>
    <name evidence="4" type="ORF">COL8621_01022</name>
</gene>
<evidence type="ECO:0000313" key="5">
    <source>
        <dbReference type="Proteomes" id="UP000202922"/>
    </source>
</evidence>
<feature type="region of interest" description="Disordered" evidence="1">
    <location>
        <begin position="240"/>
        <end position="267"/>
    </location>
</feature>
<dbReference type="PANTHER" id="PTHR34315:SF1">
    <property type="entry name" value="INTRADIOL RING-CLEAVAGE DIOXYGENASES DOMAIN-CONTAINING PROTEIN-RELATED"/>
    <property type="match status" value="1"/>
</dbReference>
<keyword evidence="4" id="KW-0223">Dioxygenase</keyword>
<dbReference type="InterPro" id="IPR015889">
    <property type="entry name" value="Intradiol_dOase_core"/>
</dbReference>
<dbReference type="Gene3D" id="2.60.130.10">
    <property type="entry name" value="Aromatic compound dioxygenase"/>
    <property type="match status" value="1"/>
</dbReference>
<dbReference type="PROSITE" id="PS51318">
    <property type="entry name" value="TAT"/>
    <property type="match status" value="1"/>
</dbReference>
<dbReference type="OrthoDB" id="9800887at2"/>
<keyword evidence="2" id="KW-0732">Signal</keyword>
<dbReference type="InterPro" id="IPR000627">
    <property type="entry name" value="Intradiol_dOase_C"/>
</dbReference>
<organism evidence="4 5">
    <name type="scientific">Actibacterium lipolyticum</name>
    <dbReference type="NCBI Taxonomy" id="1524263"/>
    <lineage>
        <taxon>Bacteria</taxon>
        <taxon>Pseudomonadati</taxon>
        <taxon>Pseudomonadota</taxon>
        <taxon>Alphaproteobacteria</taxon>
        <taxon>Rhodobacterales</taxon>
        <taxon>Roseobacteraceae</taxon>
        <taxon>Actibacterium</taxon>
    </lineage>
</organism>
<feature type="signal peptide" evidence="2">
    <location>
        <begin position="1"/>
        <end position="32"/>
    </location>
</feature>
<dbReference type="CDD" id="cd03457">
    <property type="entry name" value="intradiol_dioxygenase_like"/>
    <property type="match status" value="1"/>
</dbReference>
<accession>A0A238JRZ8</accession>
<proteinExistence type="predicted"/>
<keyword evidence="5" id="KW-1185">Reference proteome</keyword>
<protein>
    <submittedName>
        <fullName evidence="4">Catechol 1,2-dioxygenase</fullName>
        <ecNumber evidence="4">1.13.11.1</ecNumber>
    </submittedName>
</protein>
<reference evidence="5" key="1">
    <citation type="submission" date="2017-05" db="EMBL/GenBank/DDBJ databases">
        <authorList>
            <person name="Rodrigo-Torres L."/>
            <person name="Arahal R. D."/>
            <person name="Lucena T."/>
        </authorList>
    </citation>
    <scope>NUCLEOTIDE SEQUENCE [LARGE SCALE GENOMIC DNA]</scope>
    <source>
        <strain evidence="5">CECT 8621</strain>
    </source>
</reference>
<evidence type="ECO:0000256" key="2">
    <source>
        <dbReference type="SAM" id="SignalP"/>
    </source>
</evidence>
<evidence type="ECO:0000313" key="4">
    <source>
        <dbReference type="EMBL" id="SMX33431.1"/>
    </source>
</evidence>
<dbReference type="Proteomes" id="UP000202922">
    <property type="component" value="Unassembled WGS sequence"/>
</dbReference>
<evidence type="ECO:0000256" key="1">
    <source>
        <dbReference type="SAM" id="MobiDB-lite"/>
    </source>
</evidence>
<dbReference type="EC" id="1.13.11.1" evidence="4"/>
<dbReference type="RefSeq" id="WP_093966192.1">
    <property type="nucleotide sequence ID" value="NZ_FXYE01000001.1"/>
</dbReference>
<dbReference type="SUPFAM" id="SSF49482">
    <property type="entry name" value="Aromatic compound dioxygenase"/>
    <property type="match status" value="1"/>
</dbReference>
<feature type="chain" id="PRO_5012444051" evidence="2">
    <location>
        <begin position="33"/>
        <end position="267"/>
    </location>
</feature>
<dbReference type="EMBL" id="FXYE01000001">
    <property type="protein sequence ID" value="SMX33431.1"/>
    <property type="molecule type" value="Genomic_DNA"/>
</dbReference>
<dbReference type="Pfam" id="PF00775">
    <property type="entry name" value="Dioxygenase_C"/>
    <property type="match status" value="1"/>
</dbReference>